<keyword evidence="3" id="KW-1185">Reference proteome</keyword>
<reference evidence="3" key="1">
    <citation type="journal article" date="2019" name="Int. J. Syst. Evol. Microbiol.">
        <title>The Global Catalogue of Microorganisms (GCM) 10K type strain sequencing project: providing services to taxonomists for standard genome sequencing and annotation.</title>
        <authorList>
            <consortium name="The Broad Institute Genomics Platform"/>
            <consortium name="The Broad Institute Genome Sequencing Center for Infectious Disease"/>
            <person name="Wu L."/>
            <person name="Ma J."/>
        </authorList>
    </citation>
    <scope>NUCLEOTIDE SEQUENCE [LARGE SCALE GENOMIC DNA]</scope>
    <source>
        <strain evidence="3">JCM 13244</strain>
    </source>
</reference>
<evidence type="ECO:0000313" key="3">
    <source>
        <dbReference type="Proteomes" id="UP001499947"/>
    </source>
</evidence>
<dbReference type="EMBL" id="BAAALR010000007">
    <property type="protein sequence ID" value="GAA1668886.1"/>
    <property type="molecule type" value="Genomic_DNA"/>
</dbReference>
<gene>
    <name evidence="2" type="ORF">GCM10009680_05590</name>
</gene>
<name>A0ABN2GCA6_9ACTN</name>
<dbReference type="Proteomes" id="UP001499947">
    <property type="component" value="Unassembled WGS sequence"/>
</dbReference>
<proteinExistence type="predicted"/>
<evidence type="ECO:0000313" key="2">
    <source>
        <dbReference type="EMBL" id="GAA1668886.1"/>
    </source>
</evidence>
<evidence type="ECO:0000256" key="1">
    <source>
        <dbReference type="SAM" id="MobiDB-lite"/>
    </source>
</evidence>
<sequence>MLEEVVKAYGGGVLSLETAVAMLVEAGYPIKDAVEEVERIRAKAQEEAAARMAEAVARRGDVDEESGDGEEPRRDAGGGGEPSRSSGGRPVPFGFASASGRHQALSPKGDLARRTAVG</sequence>
<organism evidence="2 3">
    <name type="scientific">Streptomyces yatensis</name>
    <dbReference type="NCBI Taxonomy" id="155177"/>
    <lineage>
        <taxon>Bacteria</taxon>
        <taxon>Bacillati</taxon>
        <taxon>Actinomycetota</taxon>
        <taxon>Actinomycetes</taxon>
        <taxon>Kitasatosporales</taxon>
        <taxon>Streptomycetaceae</taxon>
        <taxon>Streptomyces</taxon>
        <taxon>Streptomyces violaceusniger group</taxon>
    </lineage>
</organism>
<feature type="compositionally biased region" description="Low complexity" evidence="1">
    <location>
        <begin position="82"/>
        <end position="94"/>
    </location>
</feature>
<accession>A0ABN2GCA6</accession>
<protein>
    <submittedName>
        <fullName evidence="2">Uncharacterized protein</fullName>
    </submittedName>
</protein>
<comment type="caution">
    <text evidence="2">The sequence shown here is derived from an EMBL/GenBank/DDBJ whole genome shotgun (WGS) entry which is preliminary data.</text>
</comment>
<feature type="region of interest" description="Disordered" evidence="1">
    <location>
        <begin position="50"/>
        <end position="118"/>
    </location>
</feature>